<name>A0A644V6R9_9ZZZZ</name>
<feature type="transmembrane region" description="Helical" evidence="6">
    <location>
        <begin position="78"/>
        <end position="99"/>
    </location>
</feature>
<dbReference type="InterPro" id="IPR050601">
    <property type="entry name" value="CPA3_antiporter_subunitC"/>
</dbReference>
<protein>
    <submittedName>
        <fullName evidence="7">Na(+)/H(+) antiporter subunit C1</fullName>
    </submittedName>
</protein>
<evidence type="ECO:0000256" key="6">
    <source>
        <dbReference type="SAM" id="Phobius"/>
    </source>
</evidence>
<keyword evidence="5 6" id="KW-0472">Membrane</keyword>
<feature type="transmembrane region" description="Helical" evidence="6">
    <location>
        <begin position="30"/>
        <end position="50"/>
    </location>
</feature>
<comment type="caution">
    <text evidence="7">The sequence shown here is derived from an EMBL/GenBank/DDBJ whole genome shotgun (WGS) entry which is preliminary data.</text>
</comment>
<gene>
    <name evidence="7" type="primary">mnhC1_1</name>
    <name evidence="7" type="ORF">SDC9_32721</name>
</gene>
<feature type="transmembrane region" description="Helical" evidence="6">
    <location>
        <begin position="6"/>
        <end position="23"/>
    </location>
</feature>
<evidence type="ECO:0000256" key="3">
    <source>
        <dbReference type="ARBA" id="ARBA00022692"/>
    </source>
</evidence>
<keyword evidence="4 6" id="KW-1133">Transmembrane helix</keyword>
<organism evidence="7">
    <name type="scientific">bioreactor metagenome</name>
    <dbReference type="NCBI Taxonomy" id="1076179"/>
    <lineage>
        <taxon>unclassified sequences</taxon>
        <taxon>metagenomes</taxon>
        <taxon>ecological metagenomes</taxon>
    </lineage>
</organism>
<evidence type="ECO:0000313" key="7">
    <source>
        <dbReference type="EMBL" id="MPL86735.1"/>
    </source>
</evidence>
<dbReference type="AlphaFoldDB" id="A0A644V6R9"/>
<evidence type="ECO:0000256" key="2">
    <source>
        <dbReference type="ARBA" id="ARBA00022475"/>
    </source>
</evidence>
<accession>A0A644V6R9</accession>
<dbReference type="InterPro" id="IPR039428">
    <property type="entry name" value="NUOK/Mnh_C1-like"/>
</dbReference>
<dbReference type="PANTHER" id="PTHR34583">
    <property type="entry name" value="ANTIPORTER SUBUNIT MNHC2-RELATED"/>
    <property type="match status" value="1"/>
</dbReference>
<proteinExistence type="predicted"/>
<sequence length="115" mass="12407">MIANLPFIAVALLMGIALATILLKKNMIKMVMGLAMLEGAVNLFLVSLGYRENGISPIFTNAPEGAQMVLPTVQALTLTNIVIGVATTALMLVLVMVIYKKYGTVNSDKVRRLKE</sequence>
<dbReference type="Pfam" id="PF00420">
    <property type="entry name" value="Oxidored_q2"/>
    <property type="match status" value="1"/>
</dbReference>
<reference evidence="7" key="1">
    <citation type="submission" date="2019-08" db="EMBL/GenBank/DDBJ databases">
        <authorList>
            <person name="Kucharzyk K."/>
            <person name="Murdoch R.W."/>
            <person name="Higgins S."/>
            <person name="Loffler F."/>
        </authorList>
    </citation>
    <scope>NUCLEOTIDE SEQUENCE</scope>
</reference>
<dbReference type="GO" id="GO:0005886">
    <property type="term" value="C:plasma membrane"/>
    <property type="evidence" value="ECO:0007669"/>
    <property type="project" value="UniProtKB-SubCell"/>
</dbReference>
<keyword evidence="3 6" id="KW-0812">Transmembrane</keyword>
<comment type="subcellular location">
    <subcellularLocation>
        <location evidence="1">Cell membrane</location>
        <topology evidence="1">Multi-pass membrane protein</topology>
    </subcellularLocation>
</comment>
<dbReference type="EMBL" id="VSSQ01000226">
    <property type="protein sequence ID" value="MPL86735.1"/>
    <property type="molecule type" value="Genomic_DNA"/>
</dbReference>
<evidence type="ECO:0000256" key="5">
    <source>
        <dbReference type="ARBA" id="ARBA00023136"/>
    </source>
</evidence>
<evidence type="ECO:0000256" key="1">
    <source>
        <dbReference type="ARBA" id="ARBA00004651"/>
    </source>
</evidence>
<dbReference type="PANTHER" id="PTHR34583:SF2">
    <property type="entry name" value="ANTIPORTER SUBUNIT MNHC2-RELATED"/>
    <property type="match status" value="1"/>
</dbReference>
<dbReference type="Gene3D" id="1.10.287.3510">
    <property type="match status" value="1"/>
</dbReference>
<keyword evidence="2" id="KW-1003">Cell membrane</keyword>
<evidence type="ECO:0000256" key="4">
    <source>
        <dbReference type="ARBA" id="ARBA00022989"/>
    </source>
</evidence>